<dbReference type="InterPro" id="IPR001680">
    <property type="entry name" value="WD40_rpt"/>
</dbReference>
<dbReference type="PANTHER" id="PTHR22889">
    <property type="entry name" value="WD REPEAT-CONTAINING PROTEIN 89"/>
    <property type="match status" value="1"/>
</dbReference>
<dbReference type="PANTHER" id="PTHR22889:SF0">
    <property type="entry name" value="WD REPEAT-CONTAINING PROTEIN 89"/>
    <property type="match status" value="1"/>
</dbReference>
<evidence type="ECO:0000313" key="6">
    <source>
        <dbReference type="Proteomes" id="UP000800036"/>
    </source>
</evidence>
<dbReference type="OrthoDB" id="25131at2759"/>
<feature type="compositionally biased region" description="Basic residues" evidence="4">
    <location>
        <begin position="372"/>
        <end position="383"/>
    </location>
</feature>
<dbReference type="SMART" id="SM00320">
    <property type="entry name" value="WD40"/>
    <property type="match status" value="4"/>
</dbReference>
<feature type="region of interest" description="Disordered" evidence="4">
    <location>
        <begin position="352"/>
        <end position="398"/>
    </location>
</feature>
<evidence type="ECO:0000313" key="5">
    <source>
        <dbReference type="EMBL" id="KAF1968727.1"/>
    </source>
</evidence>
<dbReference type="InterPro" id="IPR036322">
    <property type="entry name" value="WD40_repeat_dom_sf"/>
</dbReference>
<sequence length="398" mass="44522">MSVPQLRESNLGLPPNSYIYKVISTAPRQDPLTYSGTDQLAVIASDDSLRFFDPSSLNVLPNGIVKNANEKVTCLERGNDQPSNLVATAGRDGLIRFWDKRSPGKAVAELHSPQKLISSLICNSEKNFIAAGIENPDDGPRGSPVYIWDQRNPQQPVRQYVDSHTDTVTDLQNHPNLPNLLLSASTDGLVNIFDISQADEDDALYQVINHRSAIARAGFMYPRTDIYAIGTDETLSFYALQSQEEEKEEPTPKAYGDTREQLGCEYLAKMHWAGDKAYIATGKHSSGELTLYPVHKNAQGGPLDYVCNPQQPIRLQGAHGEEIVRDLFTDVHTQTTYTCGEDGFVRAWKMPSSEGMDVDEDATEPRLDAKDRKKKRKYKKRDKRKGDEENKKARFAPY</sequence>
<dbReference type="AlphaFoldDB" id="A0A6A5V5X9"/>
<evidence type="ECO:0000256" key="1">
    <source>
        <dbReference type="ARBA" id="ARBA00022574"/>
    </source>
</evidence>
<dbReference type="Gene3D" id="2.130.10.10">
    <property type="entry name" value="YVTN repeat-like/Quinoprotein amine dehydrogenase"/>
    <property type="match status" value="1"/>
</dbReference>
<keyword evidence="2" id="KW-0677">Repeat</keyword>
<dbReference type="Pfam" id="PF00400">
    <property type="entry name" value="WD40"/>
    <property type="match status" value="2"/>
</dbReference>
<dbReference type="PROSITE" id="PS50082">
    <property type="entry name" value="WD_REPEATS_2"/>
    <property type="match status" value="2"/>
</dbReference>
<dbReference type="Proteomes" id="UP000800036">
    <property type="component" value="Unassembled WGS sequence"/>
</dbReference>
<reference evidence="5" key="1">
    <citation type="journal article" date="2020" name="Stud. Mycol.">
        <title>101 Dothideomycetes genomes: a test case for predicting lifestyles and emergence of pathogens.</title>
        <authorList>
            <person name="Haridas S."/>
            <person name="Albert R."/>
            <person name="Binder M."/>
            <person name="Bloem J."/>
            <person name="Labutti K."/>
            <person name="Salamov A."/>
            <person name="Andreopoulos B."/>
            <person name="Baker S."/>
            <person name="Barry K."/>
            <person name="Bills G."/>
            <person name="Bluhm B."/>
            <person name="Cannon C."/>
            <person name="Castanera R."/>
            <person name="Culley D."/>
            <person name="Daum C."/>
            <person name="Ezra D."/>
            <person name="Gonzalez J."/>
            <person name="Henrissat B."/>
            <person name="Kuo A."/>
            <person name="Liang C."/>
            <person name="Lipzen A."/>
            <person name="Lutzoni F."/>
            <person name="Magnuson J."/>
            <person name="Mondo S."/>
            <person name="Nolan M."/>
            <person name="Ohm R."/>
            <person name="Pangilinan J."/>
            <person name="Park H.-J."/>
            <person name="Ramirez L."/>
            <person name="Alfaro M."/>
            <person name="Sun H."/>
            <person name="Tritt A."/>
            <person name="Yoshinaga Y."/>
            <person name="Zwiers L.-H."/>
            <person name="Turgeon B."/>
            <person name="Goodwin S."/>
            <person name="Spatafora J."/>
            <person name="Crous P."/>
            <person name="Grigoriev I."/>
        </authorList>
    </citation>
    <scope>NUCLEOTIDE SEQUENCE</scope>
    <source>
        <strain evidence="5">CBS 107.79</strain>
    </source>
</reference>
<feature type="non-terminal residue" evidence="5">
    <location>
        <position position="398"/>
    </location>
</feature>
<keyword evidence="6" id="KW-1185">Reference proteome</keyword>
<accession>A0A6A5V5X9</accession>
<keyword evidence="1 3" id="KW-0853">WD repeat</keyword>
<evidence type="ECO:0000256" key="2">
    <source>
        <dbReference type="ARBA" id="ARBA00022737"/>
    </source>
</evidence>
<dbReference type="SUPFAM" id="SSF50978">
    <property type="entry name" value="WD40 repeat-like"/>
    <property type="match status" value="1"/>
</dbReference>
<proteinExistence type="predicted"/>
<evidence type="ECO:0000256" key="3">
    <source>
        <dbReference type="PROSITE-ProRule" id="PRU00221"/>
    </source>
</evidence>
<gene>
    <name evidence="5" type="ORF">BU23DRAFT_514252</name>
</gene>
<evidence type="ECO:0000256" key="4">
    <source>
        <dbReference type="SAM" id="MobiDB-lite"/>
    </source>
</evidence>
<feature type="repeat" description="WD" evidence="3">
    <location>
        <begin position="161"/>
        <end position="203"/>
    </location>
</feature>
<organism evidence="5 6">
    <name type="scientific">Bimuria novae-zelandiae CBS 107.79</name>
    <dbReference type="NCBI Taxonomy" id="1447943"/>
    <lineage>
        <taxon>Eukaryota</taxon>
        <taxon>Fungi</taxon>
        <taxon>Dikarya</taxon>
        <taxon>Ascomycota</taxon>
        <taxon>Pezizomycotina</taxon>
        <taxon>Dothideomycetes</taxon>
        <taxon>Pleosporomycetidae</taxon>
        <taxon>Pleosporales</taxon>
        <taxon>Massarineae</taxon>
        <taxon>Didymosphaeriaceae</taxon>
        <taxon>Bimuria</taxon>
    </lineage>
</organism>
<name>A0A6A5V5X9_9PLEO</name>
<feature type="repeat" description="WD" evidence="3">
    <location>
        <begin position="65"/>
        <end position="99"/>
    </location>
</feature>
<protein>
    <submittedName>
        <fullName evidence="5">WD40 repeat-like protein</fullName>
    </submittedName>
</protein>
<dbReference type="InterPro" id="IPR039328">
    <property type="entry name" value="WDR89"/>
</dbReference>
<dbReference type="EMBL" id="ML976717">
    <property type="protein sequence ID" value="KAF1968727.1"/>
    <property type="molecule type" value="Genomic_DNA"/>
</dbReference>
<dbReference type="InterPro" id="IPR015943">
    <property type="entry name" value="WD40/YVTN_repeat-like_dom_sf"/>
</dbReference>